<evidence type="ECO:0000313" key="3">
    <source>
        <dbReference type="EMBL" id="EFM11970.1"/>
    </source>
</evidence>
<dbReference type="PANTHER" id="PTHR43377">
    <property type="entry name" value="BILIVERDIN REDUCTASE A"/>
    <property type="match status" value="1"/>
</dbReference>
<dbReference type="SUPFAM" id="SSF55347">
    <property type="entry name" value="Glyceraldehyde-3-phosphate dehydrogenase-like, C-terminal domain"/>
    <property type="match status" value="1"/>
</dbReference>
<organism evidence="3 4">
    <name type="scientific">Paenibacillus curdlanolyticus YK9</name>
    <dbReference type="NCBI Taxonomy" id="717606"/>
    <lineage>
        <taxon>Bacteria</taxon>
        <taxon>Bacillati</taxon>
        <taxon>Bacillota</taxon>
        <taxon>Bacilli</taxon>
        <taxon>Bacillales</taxon>
        <taxon>Paenibacillaceae</taxon>
        <taxon>Paenibacillus</taxon>
    </lineage>
</organism>
<reference evidence="3 4" key="1">
    <citation type="submission" date="2010-07" db="EMBL/GenBank/DDBJ databases">
        <title>The draft genome of Paenibacillus curdlanolyticus YK9.</title>
        <authorList>
            <consortium name="US DOE Joint Genome Institute (JGI-PGF)"/>
            <person name="Lucas S."/>
            <person name="Copeland A."/>
            <person name="Lapidus A."/>
            <person name="Cheng J.-F."/>
            <person name="Bruce D."/>
            <person name="Goodwin L."/>
            <person name="Pitluck S."/>
            <person name="Land M.L."/>
            <person name="Hauser L."/>
            <person name="Chang Y.-J."/>
            <person name="Jeffries C."/>
            <person name="Anderson I.J."/>
            <person name="Johnson E."/>
            <person name="Loganathan U."/>
            <person name="Mulhopadhyay B."/>
            <person name="Kyrpides N."/>
            <person name="Woyke T.J."/>
        </authorList>
    </citation>
    <scope>NUCLEOTIDE SEQUENCE [LARGE SCALE GENOMIC DNA]</scope>
    <source>
        <strain evidence="3 4">YK9</strain>
    </source>
</reference>
<dbReference type="InterPro" id="IPR036291">
    <property type="entry name" value="NAD(P)-bd_dom_sf"/>
</dbReference>
<dbReference type="Pfam" id="PF22725">
    <property type="entry name" value="GFO_IDH_MocA_C3"/>
    <property type="match status" value="1"/>
</dbReference>
<evidence type="ECO:0000313" key="4">
    <source>
        <dbReference type="Proteomes" id="UP000005387"/>
    </source>
</evidence>
<dbReference type="eggNOG" id="COG0673">
    <property type="taxonomic scope" value="Bacteria"/>
</dbReference>
<dbReference type="Proteomes" id="UP000005387">
    <property type="component" value="Unassembled WGS sequence"/>
</dbReference>
<dbReference type="InterPro" id="IPR055170">
    <property type="entry name" value="GFO_IDH_MocA-like_dom"/>
</dbReference>
<dbReference type="InterPro" id="IPR051450">
    <property type="entry name" value="Gfo/Idh/MocA_Oxidoreductases"/>
</dbReference>
<evidence type="ECO:0000259" key="1">
    <source>
        <dbReference type="Pfam" id="PF01408"/>
    </source>
</evidence>
<sequence>MSDKIRIALVGAGQWGLQHAKAFAGLEQAELCAIVGRTEQRTKARAEAFHAPYYLDVADMLDKERPDLVSLCVPPGECFELALRVIEANVPLLTEKPLTMRVEEARRLVQEAERRRLFFSVNMMHRFAKPVQMAHKAVMDKKIGQIVFATWRMGQQGSCLHHPYGNMLETQCHGLDLMEHLCGEMESVVAEMTDMTAKGFTTLALSVRFKSGAIGSFVGTYDAPDNYHASQRMEIVGTTGRIVIEDLARSYSQQRIGHETASVWQAGLVNDEDRSVLHSLNKHVRELVRCLAAGEPPPIPGSAGLRALELGYAAIESFETGRRVYIGQEAGRVDDNRTVYSS</sequence>
<protein>
    <submittedName>
        <fullName evidence="3">Oxidoreductase domain protein</fullName>
    </submittedName>
</protein>
<name>E0I7F4_9BACL</name>
<feature type="domain" description="GFO/IDH/MocA-like oxidoreductase" evidence="2">
    <location>
        <begin position="131"/>
        <end position="243"/>
    </location>
</feature>
<feature type="domain" description="Gfo/Idh/MocA-like oxidoreductase N-terminal" evidence="1">
    <location>
        <begin position="5"/>
        <end position="122"/>
    </location>
</feature>
<dbReference type="AlphaFoldDB" id="E0I7F4"/>
<dbReference type="Pfam" id="PF01408">
    <property type="entry name" value="GFO_IDH_MocA"/>
    <property type="match status" value="1"/>
</dbReference>
<accession>E0I7F4</accession>
<dbReference type="Gene3D" id="3.40.50.720">
    <property type="entry name" value="NAD(P)-binding Rossmann-like Domain"/>
    <property type="match status" value="1"/>
</dbReference>
<dbReference type="SUPFAM" id="SSF51735">
    <property type="entry name" value="NAD(P)-binding Rossmann-fold domains"/>
    <property type="match status" value="1"/>
</dbReference>
<dbReference type="EMBL" id="AEDD01000003">
    <property type="protein sequence ID" value="EFM11970.1"/>
    <property type="molecule type" value="Genomic_DNA"/>
</dbReference>
<dbReference type="RefSeq" id="WP_006037589.1">
    <property type="nucleotide sequence ID" value="NZ_AEDD01000003.1"/>
</dbReference>
<dbReference type="Gene3D" id="3.30.360.10">
    <property type="entry name" value="Dihydrodipicolinate Reductase, domain 2"/>
    <property type="match status" value="1"/>
</dbReference>
<proteinExistence type="predicted"/>
<keyword evidence="4" id="KW-1185">Reference proteome</keyword>
<dbReference type="STRING" id="717606.PaecuDRAFT_1578"/>
<dbReference type="PANTHER" id="PTHR43377:SF1">
    <property type="entry name" value="BILIVERDIN REDUCTASE A"/>
    <property type="match status" value="1"/>
</dbReference>
<evidence type="ECO:0000259" key="2">
    <source>
        <dbReference type="Pfam" id="PF22725"/>
    </source>
</evidence>
<dbReference type="InterPro" id="IPR000683">
    <property type="entry name" value="Gfo/Idh/MocA-like_OxRdtase_N"/>
</dbReference>
<dbReference type="GO" id="GO:0000166">
    <property type="term" value="F:nucleotide binding"/>
    <property type="evidence" value="ECO:0007669"/>
    <property type="project" value="InterPro"/>
</dbReference>
<gene>
    <name evidence="3" type="ORF">PaecuDRAFT_1578</name>
</gene>